<feature type="region of interest" description="Disordered" evidence="1">
    <location>
        <begin position="930"/>
        <end position="955"/>
    </location>
</feature>
<organism evidence="4 6">
    <name type="scientific">Medicago truncatula</name>
    <name type="common">Barrel medic</name>
    <name type="synonym">Medicago tribuloides</name>
    <dbReference type="NCBI Taxonomy" id="3880"/>
    <lineage>
        <taxon>Eukaryota</taxon>
        <taxon>Viridiplantae</taxon>
        <taxon>Streptophyta</taxon>
        <taxon>Embryophyta</taxon>
        <taxon>Tracheophyta</taxon>
        <taxon>Spermatophyta</taxon>
        <taxon>Magnoliopsida</taxon>
        <taxon>eudicotyledons</taxon>
        <taxon>Gunneridae</taxon>
        <taxon>Pentapetalae</taxon>
        <taxon>rosids</taxon>
        <taxon>fabids</taxon>
        <taxon>Fabales</taxon>
        <taxon>Fabaceae</taxon>
        <taxon>Papilionoideae</taxon>
        <taxon>50 kb inversion clade</taxon>
        <taxon>NPAAA clade</taxon>
        <taxon>Hologalegina</taxon>
        <taxon>IRL clade</taxon>
        <taxon>Trifolieae</taxon>
        <taxon>Medicago</taxon>
    </lineage>
</organism>
<reference evidence="4 5" key="1">
    <citation type="journal article" date="2011" name="Nature">
        <title>The Medicago genome provides insight into the evolution of rhizobial symbioses.</title>
        <authorList>
            <person name="Young N.D."/>
            <person name="Debelle F."/>
            <person name="Oldroyd G.E."/>
            <person name="Geurts R."/>
            <person name="Cannon S.B."/>
            <person name="Udvardi M.K."/>
            <person name="Benedito V.A."/>
            <person name="Mayer K.F."/>
            <person name="Gouzy J."/>
            <person name="Schoof H."/>
            <person name="Van de Peer Y."/>
            <person name="Proost S."/>
            <person name="Cook D.R."/>
            <person name="Meyers B.C."/>
            <person name="Spannagl M."/>
            <person name="Cheung F."/>
            <person name="De Mita S."/>
            <person name="Krishnakumar V."/>
            <person name="Gundlach H."/>
            <person name="Zhou S."/>
            <person name="Mudge J."/>
            <person name="Bharti A.K."/>
            <person name="Murray J.D."/>
            <person name="Naoumkina M.A."/>
            <person name="Rosen B."/>
            <person name="Silverstein K.A."/>
            <person name="Tang H."/>
            <person name="Rombauts S."/>
            <person name="Zhao P.X."/>
            <person name="Zhou P."/>
            <person name="Barbe V."/>
            <person name="Bardou P."/>
            <person name="Bechner M."/>
            <person name="Bellec A."/>
            <person name="Berger A."/>
            <person name="Berges H."/>
            <person name="Bidwell S."/>
            <person name="Bisseling T."/>
            <person name="Choisne N."/>
            <person name="Couloux A."/>
            <person name="Denny R."/>
            <person name="Deshpande S."/>
            <person name="Dai X."/>
            <person name="Doyle J.J."/>
            <person name="Dudez A.M."/>
            <person name="Farmer A.D."/>
            <person name="Fouteau S."/>
            <person name="Franken C."/>
            <person name="Gibelin C."/>
            <person name="Gish J."/>
            <person name="Goldstein S."/>
            <person name="Gonzalez A.J."/>
            <person name="Green P.J."/>
            <person name="Hallab A."/>
            <person name="Hartog M."/>
            <person name="Hua A."/>
            <person name="Humphray S.J."/>
            <person name="Jeong D.H."/>
            <person name="Jing Y."/>
            <person name="Jocker A."/>
            <person name="Kenton S.M."/>
            <person name="Kim D.J."/>
            <person name="Klee K."/>
            <person name="Lai H."/>
            <person name="Lang C."/>
            <person name="Lin S."/>
            <person name="Macmil S.L."/>
            <person name="Magdelenat G."/>
            <person name="Matthews L."/>
            <person name="McCorrison J."/>
            <person name="Monaghan E.L."/>
            <person name="Mun J.H."/>
            <person name="Najar F.Z."/>
            <person name="Nicholson C."/>
            <person name="Noirot C."/>
            <person name="O'Bleness M."/>
            <person name="Paule C.R."/>
            <person name="Poulain J."/>
            <person name="Prion F."/>
            <person name="Qin B."/>
            <person name="Qu C."/>
            <person name="Retzel E.F."/>
            <person name="Riddle C."/>
            <person name="Sallet E."/>
            <person name="Samain S."/>
            <person name="Samson N."/>
            <person name="Sanders I."/>
            <person name="Saurat O."/>
            <person name="Scarpelli C."/>
            <person name="Schiex T."/>
            <person name="Segurens B."/>
            <person name="Severin A.J."/>
            <person name="Sherrier D.J."/>
            <person name="Shi R."/>
            <person name="Sims S."/>
            <person name="Singer S.R."/>
            <person name="Sinharoy S."/>
            <person name="Sterck L."/>
            <person name="Viollet A."/>
            <person name="Wang B.B."/>
            <person name="Wang K."/>
            <person name="Wang M."/>
            <person name="Wang X."/>
            <person name="Warfsmann J."/>
            <person name="Weissenbach J."/>
            <person name="White D.D."/>
            <person name="White J.D."/>
            <person name="Wiley G.B."/>
            <person name="Wincker P."/>
            <person name="Xing Y."/>
            <person name="Yang L."/>
            <person name="Yao Z."/>
            <person name="Ying F."/>
            <person name="Zhai J."/>
            <person name="Zhou L."/>
            <person name="Zuber A."/>
            <person name="Denarie J."/>
            <person name="Dixon R.A."/>
            <person name="May G.D."/>
            <person name="Schwartz D.C."/>
            <person name="Rogers J."/>
            <person name="Quetier F."/>
            <person name="Town C.D."/>
            <person name="Roe B.A."/>
        </authorList>
    </citation>
    <scope>NUCLEOTIDE SEQUENCE [LARGE SCALE GENOMIC DNA]</scope>
    <source>
        <strain evidence="4">A17</strain>
        <strain evidence="5">cv. Jemalong A17</strain>
    </source>
</reference>
<dbReference type="GO" id="GO:0003677">
    <property type="term" value="F:DNA binding"/>
    <property type="evidence" value="ECO:0007669"/>
    <property type="project" value="UniProtKB-KW"/>
</dbReference>
<dbReference type="InterPro" id="IPR046468">
    <property type="entry name" value="Spt20-like_SEP"/>
</dbReference>
<dbReference type="PANTHER" id="PTHR13526:SF8">
    <property type="entry name" value="TRANSCRIPTION FACTOR SPT20 HOMOLOG"/>
    <property type="match status" value="1"/>
</dbReference>
<evidence type="ECO:0000259" key="3">
    <source>
        <dbReference type="Pfam" id="PF20474"/>
    </source>
</evidence>
<dbReference type="Pfam" id="PF12090">
    <property type="entry name" value="Spt20_SEP"/>
    <property type="match status" value="1"/>
</dbReference>
<gene>
    <name evidence="4" type="ordered locus">MTR_5g009590</name>
</gene>
<evidence type="ECO:0000256" key="1">
    <source>
        <dbReference type="SAM" id="MobiDB-lite"/>
    </source>
</evidence>
<dbReference type="STRING" id="3880.G7KAN3"/>
<evidence type="ECO:0000313" key="5">
    <source>
        <dbReference type="EnsemblPlants" id="AES93979"/>
    </source>
</evidence>
<evidence type="ECO:0000313" key="4">
    <source>
        <dbReference type="EMBL" id="AES93979.2"/>
    </source>
</evidence>
<dbReference type="Proteomes" id="UP000002051">
    <property type="component" value="Chromosome 5"/>
</dbReference>
<dbReference type="HOGENOM" id="CLU_006336_0_0_1"/>
<dbReference type="eggNOG" id="ENOG502QPW5">
    <property type="taxonomic scope" value="Eukaryota"/>
</dbReference>
<dbReference type="GO" id="GO:0006357">
    <property type="term" value="P:regulation of transcription by RNA polymerase II"/>
    <property type="evidence" value="ECO:0000318"/>
    <property type="project" value="GO_Central"/>
</dbReference>
<dbReference type="PANTHER" id="PTHR13526">
    <property type="entry name" value="TRANSCRIPTION FACTOR SPT20 HOMOLOG"/>
    <property type="match status" value="1"/>
</dbReference>
<dbReference type="GO" id="GO:0003712">
    <property type="term" value="F:transcription coregulator activity"/>
    <property type="evidence" value="ECO:0000318"/>
    <property type="project" value="GO_Central"/>
</dbReference>
<reference evidence="5" key="3">
    <citation type="submission" date="2015-04" db="UniProtKB">
        <authorList>
            <consortium name="EnsemblPlants"/>
        </authorList>
    </citation>
    <scope>IDENTIFICATION</scope>
    <source>
        <strain evidence="5">cv. Jemalong A17</strain>
    </source>
</reference>
<name>G7KAN3_MEDTR</name>
<feature type="compositionally biased region" description="Basic and acidic residues" evidence="1">
    <location>
        <begin position="503"/>
        <end position="512"/>
    </location>
</feature>
<proteinExistence type="predicted"/>
<dbReference type="InterPro" id="IPR046467">
    <property type="entry name" value="PHL_dom"/>
</dbReference>
<feature type="region of interest" description="Disordered" evidence="1">
    <location>
        <begin position="492"/>
        <end position="546"/>
    </location>
</feature>
<evidence type="ECO:0000259" key="2">
    <source>
        <dbReference type="Pfam" id="PF12090"/>
    </source>
</evidence>
<feature type="domain" description="Spt20-like SEP" evidence="2">
    <location>
        <begin position="59"/>
        <end position="209"/>
    </location>
</feature>
<sequence>MVVSFKVSKTGTRFRPKPKPIPIPLQPSQDNQSQSDVVKAGENIDRTLSSSEKLSAIGKEASFTLNLYPDGYSIGKPCKYDAANQSLPKSLLPYDRSSEALFSAIESGHLPGDILDDIPAKYVDGALICEVRDYRRCSSKKRAGIVSVESSPTVNKVCLKMSLENIVKDIPSFTDKSWTYGDIMEVESNIVKALQPNLHLDPTPKLDRLCENRLPTKLNFQRKRLRIIPELAVTSSNKIPGKKECIDGVHENSDSRFGESRITTSNAIVKQTLENPVMQNLNPSIAMGSKNIVPYSSIPGVSMMSHQSKYPMVVGTPRSLQEHGSISGIKSSGASAVQYAMHSYADNPNASVSLHVKRESPDRQSSRLPNIAKRMRSASTGVDAMQQIGSHGDALQGSDMNWQDRLLQQQAIARGIQYIGGGIQKFPQQVFDGGLNQETGAIQFSSGQQGMRLVDKVDQFEMERKDGARINRIKSEFEMYARNLWLQQRMPQHASMRPNFPQKEAKKEDQLQKRKQIQSPRLSSGTLPHSLLSSKSGEFSNGSVGPSFGPSSVNNASGALQKEKAAMASRTAAVGTPSLTYIANDSTQRQQQAHLAAKRGSNSFPKTPSMSGVASPDSVFTDVLFNANSPSVGTSAFSKQGLQNMFERFSKIDMVTTRHKLHSKMENPDPPIEKQNTYAPQHVAFHLANATNNEGLIDESSSLSKSLIVGSMNECKMRVLSFIWNERVVKGHVVNLVPRFRTRMIMAESPSGGTVAWHYGNIDESDFKGAEEYLPTLSNTPFADLLADQYSSQMEREGYVKEDDRIQLRPNLVNLPLEQYGGPIPEGPWALQMSQEFLSGVLIENPQALHMSEILSGVSVENPRALQMSQSFFSGVSMAQRPHRLDSQQQAVQKKHQLQQNQHSLLQQPNPPFQRSLLSANQLSHLKRVGQNSNMPLDESTNSDESATNEEQFMA</sequence>
<keyword evidence="6" id="KW-1185">Reference proteome</keyword>
<evidence type="ECO:0000313" key="6">
    <source>
        <dbReference type="Proteomes" id="UP000002051"/>
    </source>
</evidence>
<reference evidence="4 5" key="2">
    <citation type="journal article" date="2014" name="BMC Genomics">
        <title>An improved genome release (version Mt4.0) for the model legume Medicago truncatula.</title>
        <authorList>
            <person name="Tang H."/>
            <person name="Krishnakumar V."/>
            <person name="Bidwell S."/>
            <person name="Rosen B."/>
            <person name="Chan A."/>
            <person name="Zhou S."/>
            <person name="Gentzbittel L."/>
            <person name="Childs K.L."/>
            <person name="Yandell M."/>
            <person name="Gundlach H."/>
            <person name="Mayer K.F."/>
            <person name="Schwartz D.C."/>
            <person name="Town C.D."/>
        </authorList>
    </citation>
    <scope>GENOME REANNOTATION</scope>
    <source>
        <strain evidence="5">cv. Jemalong A17</strain>
    </source>
</reference>
<feature type="compositionally biased region" description="Polar residues" evidence="1">
    <location>
        <begin position="26"/>
        <end position="36"/>
    </location>
</feature>
<dbReference type="GO" id="GO:0000124">
    <property type="term" value="C:SAGA complex"/>
    <property type="evidence" value="ECO:0000318"/>
    <property type="project" value="GO_Central"/>
</dbReference>
<accession>G7KAN3</accession>
<dbReference type="InterPro" id="IPR021950">
    <property type="entry name" value="Spt20"/>
</dbReference>
<accession>A0A0C3XAE4</accession>
<dbReference type="Pfam" id="PF20474">
    <property type="entry name" value="PHL"/>
    <property type="match status" value="1"/>
</dbReference>
<dbReference type="EnsemblPlants" id="AES93979">
    <property type="protein sequence ID" value="AES93979"/>
    <property type="gene ID" value="MTR_5g009590"/>
</dbReference>
<dbReference type="EMBL" id="CM001221">
    <property type="protein sequence ID" value="AES93979.2"/>
    <property type="molecule type" value="Genomic_DNA"/>
</dbReference>
<dbReference type="AlphaFoldDB" id="G7KAN3"/>
<feature type="compositionally biased region" description="Polar residues" evidence="1">
    <location>
        <begin position="517"/>
        <end position="538"/>
    </location>
</feature>
<feature type="domain" description="PHL" evidence="3">
    <location>
        <begin position="658"/>
        <end position="810"/>
    </location>
</feature>
<protein>
    <submittedName>
        <fullName evidence="4">DNA-binding protein, putative</fullName>
    </submittedName>
</protein>
<feature type="region of interest" description="Disordered" evidence="1">
    <location>
        <begin position="1"/>
        <end position="37"/>
    </location>
</feature>
<keyword evidence="4" id="KW-0238">DNA-binding</keyword>